<evidence type="ECO:0000313" key="1">
    <source>
        <dbReference type="EMBL" id="CAC5406694.1"/>
    </source>
</evidence>
<keyword evidence="2" id="KW-1185">Reference proteome</keyword>
<dbReference type="PANTHER" id="PTHR10338:SF108">
    <property type="entry name" value="INTER-ALPHA-TRYPSIN INHIBITOR HEAVY CHAIN H4-LIKE PROTEIN"/>
    <property type="match status" value="1"/>
</dbReference>
<name>A0A6J8DHR9_MYTCO</name>
<protein>
    <submittedName>
        <fullName evidence="1">Uncharacterized protein</fullName>
    </submittedName>
</protein>
<dbReference type="AlphaFoldDB" id="A0A6J8DHR9"/>
<dbReference type="InterPro" id="IPR050934">
    <property type="entry name" value="ITIH"/>
</dbReference>
<dbReference type="OrthoDB" id="299997at2759"/>
<evidence type="ECO:0000313" key="2">
    <source>
        <dbReference type="Proteomes" id="UP000507470"/>
    </source>
</evidence>
<dbReference type="Proteomes" id="UP000507470">
    <property type="component" value="Unassembled WGS sequence"/>
</dbReference>
<gene>
    <name evidence="1" type="ORF">MCOR_40242</name>
</gene>
<accession>A0A6J8DHR9</accession>
<proteinExistence type="predicted"/>
<organism evidence="1 2">
    <name type="scientific">Mytilus coruscus</name>
    <name type="common">Sea mussel</name>
    <dbReference type="NCBI Taxonomy" id="42192"/>
    <lineage>
        <taxon>Eukaryota</taxon>
        <taxon>Metazoa</taxon>
        <taxon>Spiralia</taxon>
        <taxon>Lophotrochozoa</taxon>
        <taxon>Mollusca</taxon>
        <taxon>Bivalvia</taxon>
        <taxon>Autobranchia</taxon>
        <taxon>Pteriomorphia</taxon>
        <taxon>Mytilida</taxon>
        <taxon>Mytiloidea</taxon>
        <taxon>Mytilidae</taxon>
        <taxon>Mytilinae</taxon>
        <taxon>Mytilus</taxon>
    </lineage>
</organism>
<reference evidence="1 2" key="1">
    <citation type="submission" date="2020-06" db="EMBL/GenBank/DDBJ databases">
        <authorList>
            <person name="Li R."/>
            <person name="Bekaert M."/>
        </authorList>
    </citation>
    <scope>NUCLEOTIDE SEQUENCE [LARGE SCALE GENOMIC DNA]</scope>
    <source>
        <strain evidence="2">wild</strain>
    </source>
</reference>
<sequence length="194" mass="22024">MSLQNNGFARRIYEDSDAALQIKGLYSEISSALLTNVTFNYVGDINMNTLTQNHYQYYFGGSELIVAGQMRSKGSSIVPRVTGWNNGYTDLLWKRRPVPELKAITNDADLSMITEKMWSYLTIKQLLRDIEGDITSTKKDEIKAKIISLAIKYQFVTPFTSMVVTAPQLRQSIPFRTSEYITLSSLTQTLKLDK</sequence>
<dbReference type="PANTHER" id="PTHR10338">
    <property type="entry name" value="INTER-ALPHA-TRYPSIN INHIBITOR HEAVY CHAIN FAMILY MEMBER"/>
    <property type="match status" value="1"/>
</dbReference>
<dbReference type="EMBL" id="CACVKT020007264">
    <property type="protein sequence ID" value="CAC5406694.1"/>
    <property type="molecule type" value="Genomic_DNA"/>
</dbReference>